<dbReference type="Gene3D" id="1.10.8.10">
    <property type="entry name" value="DNA helicase RuvA subunit, C-terminal domain"/>
    <property type="match status" value="1"/>
</dbReference>
<dbReference type="PANTHER" id="PTHR23101">
    <property type="entry name" value="RAB GDP/GTP EXCHANGE FACTOR"/>
    <property type="match status" value="1"/>
</dbReference>
<feature type="compositionally biased region" description="Basic and acidic residues" evidence="1">
    <location>
        <begin position="75"/>
        <end position="87"/>
    </location>
</feature>
<dbReference type="GO" id="GO:0005829">
    <property type="term" value="C:cytosol"/>
    <property type="evidence" value="ECO:0007669"/>
    <property type="project" value="TreeGrafter"/>
</dbReference>
<accession>A0A5J5ENX6</accession>
<feature type="region of interest" description="Disordered" evidence="1">
    <location>
        <begin position="198"/>
        <end position="231"/>
    </location>
</feature>
<feature type="compositionally biased region" description="Low complexity" evidence="1">
    <location>
        <begin position="29"/>
        <end position="43"/>
    </location>
</feature>
<protein>
    <recommendedName>
        <fullName evidence="2">VPS9 domain-containing protein</fullName>
    </recommendedName>
</protein>
<feature type="region of interest" description="Disordered" evidence="1">
    <location>
        <begin position="1"/>
        <end position="184"/>
    </location>
</feature>
<dbReference type="AlphaFoldDB" id="A0A5J5ENX6"/>
<dbReference type="PANTHER" id="PTHR23101:SF25">
    <property type="entry name" value="GTPASE-ACTIVATING PROTEIN AND VPS9 DOMAIN-CONTAINING PROTEIN 1"/>
    <property type="match status" value="1"/>
</dbReference>
<dbReference type="InParanoid" id="A0A5J5ENX6"/>
<feature type="compositionally biased region" description="Polar residues" evidence="1">
    <location>
        <begin position="173"/>
        <end position="184"/>
    </location>
</feature>
<dbReference type="EMBL" id="VXIS01000186">
    <property type="protein sequence ID" value="KAA8898357.1"/>
    <property type="molecule type" value="Genomic_DNA"/>
</dbReference>
<dbReference type="GO" id="GO:0016192">
    <property type="term" value="P:vesicle-mediated transport"/>
    <property type="evidence" value="ECO:0007669"/>
    <property type="project" value="InterPro"/>
</dbReference>
<evidence type="ECO:0000256" key="1">
    <source>
        <dbReference type="SAM" id="MobiDB-lite"/>
    </source>
</evidence>
<dbReference type="SMART" id="SM00167">
    <property type="entry name" value="VPS9"/>
    <property type="match status" value="1"/>
</dbReference>
<dbReference type="Pfam" id="PF18151">
    <property type="entry name" value="DUF5601"/>
    <property type="match status" value="1"/>
</dbReference>
<feature type="compositionally biased region" description="Pro residues" evidence="1">
    <location>
        <begin position="92"/>
        <end position="103"/>
    </location>
</feature>
<evidence type="ECO:0000313" key="4">
    <source>
        <dbReference type="Proteomes" id="UP000326924"/>
    </source>
</evidence>
<dbReference type="InterPro" id="IPR003123">
    <property type="entry name" value="VPS9"/>
</dbReference>
<feature type="compositionally biased region" description="Low complexity" evidence="1">
    <location>
        <begin position="198"/>
        <end position="212"/>
    </location>
</feature>
<evidence type="ECO:0000313" key="3">
    <source>
        <dbReference type="EMBL" id="KAA8898357.1"/>
    </source>
</evidence>
<dbReference type="SUPFAM" id="SSF109993">
    <property type="entry name" value="VPS9 domain"/>
    <property type="match status" value="1"/>
</dbReference>
<dbReference type="GO" id="GO:0030139">
    <property type="term" value="C:endocytic vesicle"/>
    <property type="evidence" value="ECO:0007669"/>
    <property type="project" value="TreeGrafter"/>
</dbReference>
<dbReference type="Proteomes" id="UP000326924">
    <property type="component" value="Unassembled WGS sequence"/>
</dbReference>
<feature type="compositionally biased region" description="Pro residues" evidence="1">
    <location>
        <begin position="63"/>
        <end position="74"/>
    </location>
</feature>
<dbReference type="Pfam" id="PF02204">
    <property type="entry name" value="VPS9"/>
    <property type="match status" value="1"/>
</dbReference>
<feature type="compositionally biased region" description="Polar residues" evidence="1">
    <location>
        <begin position="155"/>
        <end position="165"/>
    </location>
</feature>
<dbReference type="Gene3D" id="1.20.1050.80">
    <property type="entry name" value="VPS9 domain"/>
    <property type="match status" value="1"/>
</dbReference>
<evidence type="ECO:0000259" key="2">
    <source>
        <dbReference type="PROSITE" id="PS51205"/>
    </source>
</evidence>
<dbReference type="GO" id="GO:0031267">
    <property type="term" value="F:small GTPase binding"/>
    <property type="evidence" value="ECO:0007669"/>
    <property type="project" value="TreeGrafter"/>
</dbReference>
<dbReference type="InterPro" id="IPR009060">
    <property type="entry name" value="UBA-like_sf"/>
</dbReference>
<dbReference type="OrthoDB" id="300289at2759"/>
<sequence>MSAEFGDFVSAPALQTKPDSELSAFENLTINPPETENTTTTTATDKKRPFTPIKDATLKPLVASPPPPAPPPKDVPPKDFLPKDRIYLDQPPVTPVPSRPTSPLPGLNTNFGGGNSSTSKSQPPSDDENDGTQSVIHDLFEKSHRASIGGEQLQRIPSTASSIGSPLTLHPPRSSSLSAPSTNEPDVATLQLKVETRISPASSPNPALSPISPTSPAVNTAKPTPHRPPPPDEDLPFDFHRFLAQLRHRSADPVAKFLRSFLNEFAKKQWMVHEQVKIIRDFLTFIYGKMDMCEVWREVGDVEMDNAMEGMEKLVMNRLYTQTFSPAIPLHDGKGRVDERFPGRRGQHQEDVERDSILSQKVRIYSWIREEHLDIGDTVSGEGGRRFLELAVKEMLKIGSYRAPRDKVICVLNCCKVIFGLLRHSKSEESADKFVPLLIYVVLRANPEHLVSNVQYILRFRNPDKLTGEAGYYLSSLMGAIQFIENLDRSSLTISAEEFERNVEAAVAQIAERPPPPSPPPPPPKSADPDSSGSEEKVAVAGLLRSLQRPLSTIGRIFNDESGPAVIPRLSPNPSEVDPVLTAVGGRGGTRRYAEEAAARQASAEAEEAARIGRMEYEHVVETLQRMFPSLDREVICDVVNMKEGRWVFLALKGVVGVGE</sequence>
<dbReference type="Gene3D" id="1.10.246.120">
    <property type="match status" value="1"/>
</dbReference>
<keyword evidence="4" id="KW-1185">Reference proteome</keyword>
<dbReference type="PROSITE" id="PS51205">
    <property type="entry name" value="VPS9"/>
    <property type="match status" value="1"/>
</dbReference>
<feature type="domain" description="VPS9" evidence="2">
    <location>
        <begin position="352"/>
        <end position="493"/>
    </location>
</feature>
<dbReference type="GO" id="GO:0005085">
    <property type="term" value="F:guanyl-nucleotide exchange factor activity"/>
    <property type="evidence" value="ECO:0007669"/>
    <property type="project" value="InterPro"/>
</dbReference>
<comment type="caution">
    <text evidence="3">The sequence shown here is derived from an EMBL/GenBank/DDBJ whole genome shotgun (WGS) entry which is preliminary data.</text>
</comment>
<feature type="compositionally biased region" description="Pro residues" evidence="1">
    <location>
        <begin position="513"/>
        <end position="526"/>
    </location>
</feature>
<gene>
    <name evidence="3" type="ORF">FN846DRAFT_782976</name>
</gene>
<organism evidence="3 4">
    <name type="scientific">Sphaerosporella brunnea</name>
    <dbReference type="NCBI Taxonomy" id="1250544"/>
    <lineage>
        <taxon>Eukaryota</taxon>
        <taxon>Fungi</taxon>
        <taxon>Dikarya</taxon>
        <taxon>Ascomycota</taxon>
        <taxon>Pezizomycotina</taxon>
        <taxon>Pezizomycetes</taxon>
        <taxon>Pezizales</taxon>
        <taxon>Pyronemataceae</taxon>
        <taxon>Sphaerosporella</taxon>
    </lineage>
</organism>
<reference evidence="3 4" key="1">
    <citation type="submission" date="2019-09" db="EMBL/GenBank/DDBJ databases">
        <title>Draft genome of the ectomycorrhizal ascomycete Sphaerosporella brunnea.</title>
        <authorList>
            <consortium name="DOE Joint Genome Institute"/>
            <person name="Benucci G.M."/>
            <person name="Marozzi G."/>
            <person name="Antonielli L."/>
            <person name="Sanchez S."/>
            <person name="Marco P."/>
            <person name="Wang X."/>
            <person name="Falini L.B."/>
            <person name="Barry K."/>
            <person name="Haridas S."/>
            <person name="Lipzen A."/>
            <person name="Labutti K."/>
            <person name="Grigoriev I.V."/>
            <person name="Murat C."/>
            <person name="Martin F."/>
            <person name="Albertini E."/>
            <person name="Donnini D."/>
            <person name="Bonito G."/>
        </authorList>
    </citation>
    <scope>NUCLEOTIDE SEQUENCE [LARGE SCALE GENOMIC DNA]</scope>
    <source>
        <strain evidence="3 4">Sb_GMNB300</strain>
    </source>
</reference>
<proteinExistence type="predicted"/>
<dbReference type="InterPro" id="IPR045046">
    <property type="entry name" value="Vps9-like"/>
</dbReference>
<dbReference type="InterPro" id="IPR037191">
    <property type="entry name" value="VPS9_dom_sf"/>
</dbReference>
<dbReference type="InterPro" id="IPR041545">
    <property type="entry name" value="DUF5601"/>
</dbReference>
<feature type="region of interest" description="Disordered" evidence="1">
    <location>
        <begin position="511"/>
        <end position="537"/>
    </location>
</feature>
<name>A0A5J5ENX6_9PEZI</name>
<dbReference type="FunCoup" id="A0A5J5ENX6">
    <property type="interactions" value="165"/>
</dbReference>
<dbReference type="SUPFAM" id="SSF46934">
    <property type="entry name" value="UBA-like"/>
    <property type="match status" value="1"/>
</dbReference>